<dbReference type="GeneID" id="87867963"/>
<dbReference type="AlphaFoldDB" id="A0AAE0J798"/>
<feature type="domain" description="RING-type" evidence="11">
    <location>
        <begin position="23"/>
        <end position="213"/>
    </location>
</feature>
<dbReference type="InterPro" id="IPR031127">
    <property type="entry name" value="E3_UB_ligase_RBR"/>
</dbReference>
<dbReference type="GO" id="GO:0061630">
    <property type="term" value="F:ubiquitin protein ligase activity"/>
    <property type="evidence" value="ECO:0007669"/>
    <property type="project" value="UniProtKB-EC"/>
</dbReference>
<keyword evidence="4" id="KW-0479">Metal-binding</keyword>
<evidence type="ECO:0000313" key="12">
    <source>
        <dbReference type="EMBL" id="KAK3337840.1"/>
    </source>
</evidence>
<comment type="caution">
    <text evidence="12">The sequence shown here is derived from an EMBL/GenBank/DDBJ whole genome shotgun (WGS) entry which is preliminary data.</text>
</comment>
<dbReference type="Proteomes" id="UP001278500">
    <property type="component" value="Unassembled WGS sequence"/>
</dbReference>
<dbReference type="InterPro" id="IPR001841">
    <property type="entry name" value="Znf_RING"/>
</dbReference>
<evidence type="ECO:0000256" key="4">
    <source>
        <dbReference type="ARBA" id="ARBA00022723"/>
    </source>
</evidence>
<dbReference type="CDD" id="cd20335">
    <property type="entry name" value="BRcat_RBR"/>
    <property type="match status" value="1"/>
</dbReference>
<dbReference type="GO" id="GO:0016567">
    <property type="term" value="P:protein ubiquitination"/>
    <property type="evidence" value="ECO:0007669"/>
    <property type="project" value="InterPro"/>
</dbReference>
<evidence type="ECO:0000313" key="13">
    <source>
        <dbReference type="Proteomes" id="UP001278500"/>
    </source>
</evidence>
<evidence type="ECO:0000256" key="2">
    <source>
        <dbReference type="ARBA" id="ARBA00012251"/>
    </source>
</evidence>
<reference evidence="12" key="1">
    <citation type="journal article" date="2023" name="Mol. Phylogenet. Evol.">
        <title>Genome-scale phylogeny and comparative genomics of the fungal order Sordariales.</title>
        <authorList>
            <person name="Hensen N."/>
            <person name="Bonometti L."/>
            <person name="Westerberg I."/>
            <person name="Brannstrom I.O."/>
            <person name="Guillou S."/>
            <person name="Cros-Aarteil S."/>
            <person name="Calhoun S."/>
            <person name="Haridas S."/>
            <person name="Kuo A."/>
            <person name="Mondo S."/>
            <person name="Pangilinan J."/>
            <person name="Riley R."/>
            <person name="LaButti K."/>
            <person name="Andreopoulos B."/>
            <person name="Lipzen A."/>
            <person name="Chen C."/>
            <person name="Yan M."/>
            <person name="Daum C."/>
            <person name="Ng V."/>
            <person name="Clum A."/>
            <person name="Steindorff A."/>
            <person name="Ohm R.A."/>
            <person name="Martin F."/>
            <person name="Silar P."/>
            <person name="Natvig D.O."/>
            <person name="Lalanne C."/>
            <person name="Gautier V."/>
            <person name="Ament-Velasquez S.L."/>
            <person name="Kruys A."/>
            <person name="Hutchinson M.I."/>
            <person name="Powell A.J."/>
            <person name="Barry K."/>
            <person name="Miller A.N."/>
            <person name="Grigoriev I.V."/>
            <person name="Debuchy R."/>
            <person name="Gladieux P."/>
            <person name="Hiltunen Thoren M."/>
            <person name="Johannesson H."/>
        </authorList>
    </citation>
    <scope>NUCLEOTIDE SEQUENCE</scope>
    <source>
        <strain evidence="12">CBS 560.94</strain>
    </source>
</reference>
<dbReference type="EMBL" id="JAUEPP010000008">
    <property type="protein sequence ID" value="KAK3337840.1"/>
    <property type="molecule type" value="Genomic_DNA"/>
</dbReference>
<dbReference type="InterPro" id="IPR013083">
    <property type="entry name" value="Znf_RING/FYVE/PHD"/>
</dbReference>
<feature type="domain" description="RING-type" evidence="10">
    <location>
        <begin position="27"/>
        <end position="81"/>
    </location>
</feature>
<evidence type="ECO:0000259" key="10">
    <source>
        <dbReference type="PROSITE" id="PS50089"/>
    </source>
</evidence>
<dbReference type="InterPro" id="IPR044066">
    <property type="entry name" value="TRIAD_supradom"/>
</dbReference>
<evidence type="ECO:0000259" key="11">
    <source>
        <dbReference type="PROSITE" id="PS51873"/>
    </source>
</evidence>
<dbReference type="InterPro" id="IPR002867">
    <property type="entry name" value="IBR_dom"/>
</dbReference>
<dbReference type="SMART" id="SM00647">
    <property type="entry name" value="IBR"/>
    <property type="match status" value="1"/>
</dbReference>
<gene>
    <name evidence="12" type="ORF">B0H65DRAFT_581109</name>
</gene>
<dbReference type="Pfam" id="PF01485">
    <property type="entry name" value="IBR"/>
    <property type="match status" value="1"/>
</dbReference>
<evidence type="ECO:0000256" key="3">
    <source>
        <dbReference type="ARBA" id="ARBA00022679"/>
    </source>
</evidence>
<keyword evidence="3" id="KW-0808">Transferase</keyword>
<dbReference type="PROSITE" id="PS51873">
    <property type="entry name" value="TRIAD"/>
    <property type="match status" value="1"/>
</dbReference>
<dbReference type="Gene3D" id="1.20.120.1750">
    <property type="match status" value="1"/>
</dbReference>
<dbReference type="SUPFAM" id="SSF57850">
    <property type="entry name" value="RING/U-box"/>
    <property type="match status" value="2"/>
</dbReference>
<accession>A0AAE0J798</accession>
<name>A0AAE0J798_9PEZI</name>
<evidence type="ECO:0000256" key="8">
    <source>
        <dbReference type="ARBA" id="ARBA00022833"/>
    </source>
</evidence>
<keyword evidence="6 9" id="KW-0863">Zinc-finger</keyword>
<dbReference type="PROSITE" id="PS50089">
    <property type="entry name" value="ZF_RING_2"/>
    <property type="match status" value="1"/>
</dbReference>
<protein>
    <recommendedName>
        <fullName evidence="2">RBR-type E3 ubiquitin transferase</fullName>
        <ecNumber evidence="2">2.3.2.31</ecNumber>
    </recommendedName>
</protein>
<dbReference type="EC" id="2.3.2.31" evidence="2"/>
<organism evidence="12 13">
    <name type="scientific">Neurospora tetraspora</name>
    <dbReference type="NCBI Taxonomy" id="94610"/>
    <lineage>
        <taxon>Eukaryota</taxon>
        <taxon>Fungi</taxon>
        <taxon>Dikarya</taxon>
        <taxon>Ascomycota</taxon>
        <taxon>Pezizomycotina</taxon>
        <taxon>Sordariomycetes</taxon>
        <taxon>Sordariomycetidae</taxon>
        <taxon>Sordariales</taxon>
        <taxon>Sordariaceae</taxon>
        <taxon>Neurospora</taxon>
    </lineage>
</organism>
<keyword evidence="13" id="KW-1185">Reference proteome</keyword>
<evidence type="ECO:0000256" key="6">
    <source>
        <dbReference type="ARBA" id="ARBA00022771"/>
    </source>
</evidence>
<dbReference type="PANTHER" id="PTHR11685">
    <property type="entry name" value="RBR FAMILY RING FINGER AND IBR DOMAIN-CONTAINING"/>
    <property type="match status" value="1"/>
</dbReference>
<evidence type="ECO:0000256" key="5">
    <source>
        <dbReference type="ARBA" id="ARBA00022737"/>
    </source>
</evidence>
<proteinExistence type="predicted"/>
<reference evidence="12" key="2">
    <citation type="submission" date="2023-06" db="EMBL/GenBank/DDBJ databases">
        <authorList>
            <consortium name="Lawrence Berkeley National Laboratory"/>
            <person name="Haridas S."/>
            <person name="Hensen N."/>
            <person name="Bonometti L."/>
            <person name="Westerberg I."/>
            <person name="Brannstrom I.O."/>
            <person name="Guillou S."/>
            <person name="Cros-Aarteil S."/>
            <person name="Calhoun S."/>
            <person name="Kuo A."/>
            <person name="Mondo S."/>
            <person name="Pangilinan J."/>
            <person name="Riley R."/>
            <person name="Labutti K."/>
            <person name="Andreopoulos B."/>
            <person name="Lipzen A."/>
            <person name="Chen C."/>
            <person name="Yanf M."/>
            <person name="Daum C."/>
            <person name="Ng V."/>
            <person name="Clum A."/>
            <person name="Steindorff A."/>
            <person name="Ohm R."/>
            <person name="Martin F."/>
            <person name="Silar P."/>
            <person name="Natvig D."/>
            <person name="Lalanne C."/>
            <person name="Gautier V."/>
            <person name="Ament-Velasquez S.L."/>
            <person name="Kruys A."/>
            <person name="Hutchinson M.I."/>
            <person name="Powell A.J."/>
            <person name="Barry K."/>
            <person name="Miller A.N."/>
            <person name="Grigoriev I.V."/>
            <person name="Debuchy R."/>
            <person name="Gladieux P."/>
            <person name="Thoren M.H."/>
            <person name="Johannesson H."/>
        </authorList>
    </citation>
    <scope>NUCLEOTIDE SEQUENCE</scope>
    <source>
        <strain evidence="12">CBS 560.94</strain>
    </source>
</reference>
<dbReference type="RefSeq" id="XP_062677291.1">
    <property type="nucleotide sequence ID" value="XM_062830809.1"/>
</dbReference>
<keyword evidence="8" id="KW-0862">Zinc</keyword>
<comment type="catalytic activity">
    <reaction evidence="1">
        <text>[E2 ubiquitin-conjugating enzyme]-S-ubiquitinyl-L-cysteine + [acceptor protein]-L-lysine = [E2 ubiquitin-conjugating enzyme]-L-cysteine + [acceptor protein]-N(6)-ubiquitinyl-L-lysine.</text>
        <dbReference type="EC" id="2.3.2.31"/>
    </reaction>
</comment>
<dbReference type="Gene3D" id="3.30.40.10">
    <property type="entry name" value="Zinc/RING finger domain, C3HC4 (zinc finger)"/>
    <property type="match status" value="1"/>
</dbReference>
<sequence length="213" mass="24276">MATRTINTRSQTQKLASHETVVVQIECVVCTETKDLLRFPLSKLSTDCQHAMHVCVQCVRLSITADIKNKHWQDINCPVCNSRLDAAVIQRYASPEIRAKYESLLTRHMLESQEGFRWCTEPGCDSGHIHEGGRDQPIMKCPKGHLSCYVHKVPWHKGMSCDEFDIVRMDPDSPAYKQHLRQEEENKQSEKIIALTSKPCPSCGRNIEKNGGW</sequence>
<evidence type="ECO:0000256" key="9">
    <source>
        <dbReference type="PROSITE-ProRule" id="PRU00175"/>
    </source>
</evidence>
<keyword evidence="7" id="KW-0833">Ubl conjugation pathway</keyword>
<evidence type="ECO:0000256" key="7">
    <source>
        <dbReference type="ARBA" id="ARBA00022786"/>
    </source>
</evidence>
<dbReference type="GO" id="GO:0008270">
    <property type="term" value="F:zinc ion binding"/>
    <property type="evidence" value="ECO:0007669"/>
    <property type="project" value="UniProtKB-KW"/>
</dbReference>
<evidence type="ECO:0000256" key="1">
    <source>
        <dbReference type="ARBA" id="ARBA00001798"/>
    </source>
</evidence>
<keyword evidence="5" id="KW-0677">Repeat</keyword>